<dbReference type="Proteomes" id="UP000176244">
    <property type="component" value="Unassembled WGS sequence"/>
</dbReference>
<dbReference type="InterPro" id="IPR020891">
    <property type="entry name" value="UPF0758_CS"/>
</dbReference>
<evidence type="ECO:0000256" key="2">
    <source>
        <dbReference type="ARBA" id="ARBA00022670"/>
    </source>
</evidence>
<reference evidence="8 9" key="1">
    <citation type="submission" date="2015-09" db="EMBL/GenBank/DDBJ databases">
        <title>Genome sequence of Acetobacterium wieringae DSM 1911.</title>
        <authorList>
            <person name="Poehlein A."/>
            <person name="Bengelsdorf F.R."/>
            <person name="Schiel-Bengelsdorf B."/>
            <person name="Duerre P."/>
            <person name="Daniel R."/>
        </authorList>
    </citation>
    <scope>NUCLEOTIDE SEQUENCE [LARGE SCALE GENOMIC DNA]</scope>
    <source>
        <strain evidence="8 9">DSM 1911</strain>
    </source>
</reference>
<keyword evidence="4" id="KW-0378">Hydrolase</keyword>
<dbReference type="InterPro" id="IPR001405">
    <property type="entry name" value="UPF0758"/>
</dbReference>
<keyword evidence="2" id="KW-0645">Protease</keyword>
<dbReference type="GO" id="GO:0006508">
    <property type="term" value="P:proteolysis"/>
    <property type="evidence" value="ECO:0007669"/>
    <property type="project" value="UniProtKB-KW"/>
</dbReference>
<dbReference type="SUPFAM" id="SSF102712">
    <property type="entry name" value="JAB1/MPN domain"/>
    <property type="match status" value="1"/>
</dbReference>
<keyword evidence="6" id="KW-0482">Metalloprotease</keyword>
<dbReference type="EMBL" id="LKEU01000016">
    <property type="protein sequence ID" value="OFV71725.1"/>
    <property type="molecule type" value="Genomic_DNA"/>
</dbReference>
<dbReference type="AlphaFoldDB" id="A0A1F2PL76"/>
<evidence type="ECO:0000256" key="5">
    <source>
        <dbReference type="ARBA" id="ARBA00022833"/>
    </source>
</evidence>
<dbReference type="PROSITE" id="PS50249">
    <property type="entry name" value="MPN"/>
    <property type="match status" value="1"/>
</dbReference>
<evidence type="ECO:0000313" key="9">
    <source>
        <dbReference type="Proteomes" id="UP000176244"/>
    </source>
</evidence>
<dbReference type="OrthoDB" id="9804482at2"/>
<dbReference type="STRING" id="52694.ACWI_07750"/>
<dbReference type="PANTHER" id="PTHR30471">
    <property type="entry name" value="DNA REPAIR PROTEIN RADC"/>
    <property type="match status" value="1"/>
</dbReference>
<gene>
    <name evidence="8" type="ORF">ACWI_07750</name>
</gene>
<dbReference type="GO" id="GO:0008237">
    <property type="term" value="F:metallopeptidase activity"/>
    <property type="evidence" value="ECO:0007669"/>
    <property type="project" value="UniProtKB-KW"/>
</dbReference>
<dbReference type="Gene3D" id="3.40.140.10">
    <property type="entry name" value="Cytidine Deaminase, domain 2"/>
    <property type="match status" value="1"/>
</dbReference>
<proteinExistence type="inferred from homology"/>
<dbReference type="Pfam" id="PF04002">
    <property type="entry name" value="RadC"/>
    <property type="match status" value="1"/>
</dbReference>
<organism evidence="8 9">
    <name type="scientific">Acetobacterium wieringae</name>
    <dbReference type="NCBI Taxonomy" id="52694"/>
    <lineage>
        <taxon>Bacteria</taxon>
        <taxon>Bacillati</taxon>
        <taxon>Bacillota</taxon>
        <taxon>Clostridia</taxon>
        <taxon>Eubacteriales</taxon>
        <taxon>Eubacteriaceae</taxon>
        <taxon>Acetobacterium</taxon>
    </lineage>
</organism>
<protein>
    <recommendedName>
        <fullName evidence="7">MPN domain-containing protein</fullName>
    </recommendedName>
</protein>
<evidence type="ECO:0000259" key="7">
    <source>
        <dbReference type="PROSITE" id="PS50249"/>
    </source>
</evidence>
<comment type="caution">
    <text evidence="8">The sequence shown here is derived from an EMBL/GenBank/DDBJ whole genome shotgun (WGS) entry which is preliminary data.</text>
</comment>
<evidence type="ECO:0000256" key="1">
    <source>
        <dbReference type="ARBA" id="ARBA00010243"/>
    </source>
</evidence>
<accession>A0A1F2PL76</accession>
<dbReference type="CDD" id="cd08071">
    <property type="entry name" value="MPN_DUF2466"/>
    <property type="match status" value="1"/>
</dbReference>
<evidence type="ECO:0000313" key="8">
    <source>
        <dbReference type="EMBL" id="OFV71725.1"/>
    </source>
</evidence>
<dbReference type="RefSeq" id="WP_070370133.1">
    <property type="nucleotide sequence ID" value="NZ_CP097897.1"/>
</dbReference>
<dbReference type="InterPro" id="IPR037518">
    <property type="entry name" value="MPN"/>
</dbReference>
<keyword evidence="5" id="KW-0862">Zinc</keyword>
<dbReference type="PANTHER" id="PTHR30471:SF3">
    <property type="entry name" value="UPF0758 PROTEIN YEES-RELATED"/>
    <property type="match status" value="1"/>
</dbReference>
<evidence type="ECO:0000256" key="3">
    <source>
        <dbReference type="ARBA" id="ARBA00022723"/>
    </source>
</evidence>
<dbReference type="InterPro" id="IPR025657">
    <property type="entry name" value="RadC_JAB"/>
</dbReference>
<feature type="domain" description="MPN" evidence="7">
    <location>
        <begin position="32"/>
        <end position="155"/>
    </location>
</feature>
<sequence>MKKDRTEPPAKRIQILSLRLVREGSILYQTRRISSPKDAVGIGQQFLKDADREQVIVCCLDTKNQPLSISVVSMGILNSSLIHPREIFKTAILTNAASIMLFHNHPSGDPEPSNEDLSITQRIKEAGVLMGIELLDHIIIGTEGRYCSLKEKGLV</sequence>
<evidence type="ECO:0000256" key="6">
    <source>
        <dbReference type="ARBA" id="ARBA00023049"/>
    </source>
</evidence>
<dbReference type="GO" id="GO:0046872">
    <property type="term" value="F:metal ion binding"/>
    <property type="evidence" value="ECO:0007669"/>
    <property type="project" value="UniProtKB-KW"/>
</dbReference>
<dbReference type="PROSITE" id="PS01302">
    <property type="entry name" value="UPF0758"/>
    <property type="match status" value="1"/>
</dbReference>
<name>A0A1F2PL76_9FIRM</name>
<keyword evidence="3" id="KW-0479">Metal-binding</keyword>
<evidence type="ECO:0000256" key="4">
    <source>
        <dbReference type="ARBA" id="ARBA00022801"/>
    </source>
</evidence>
<comment type="similarity">
    <text evidence="1">Belongs to the UPF0758 family.</text>
</comment>